<dbReference type="GO" id="GO:0006508">
    <property type="term" value="P:proteolysis"/>
    <property type="evidence" value="ECO:0007669"/>
    <property type="project" value="UniProtKB-KW"/>
</dbReference>
<dbReference type="InterPro" id="IPR027065">
    <property type="entry name" value="Lon_Prtase"/>
</dbReference>
<dbReference type="EMBL" id="CP049742">
    <property type="protein sequence ID" value="QPC46236.1"/>
    <property type="molecule type" value="Genomic_DNA"/>
</dbReference>
<comment type="similarity">
    <text evidence="1">Belongs to the peptidase S16 family.</text>
</comment>
<dbReference type="PROSITE" id="PS51786">
    <property type="entry name" value="LON_PROTEOLYTIC"/>
    <property type="match status" value="1"/>
</dbReference>
<dbReference type="NCBIfam" id="NF041438">
    <property type="entry name" value="SepM_fam_S16"/>
    <property type="match status" value="1"/>
</dbReference>
<dbReference type="EC" id="3.4.21.53" evidence="1"/>
<organism evidence="4 5">
    <name type="scientific">Mangrovibacillus cuniculi</name>
    <dbReference type="NCBI Taxonomy" id="2593652"/>
    <lineage>
        <taxon>Bacteria</taxon>
        <taxon>Bacillati</taxon>
        <taxon>Bacillota</taxon>
        <taxon>Bacilli</taxon>
        <taxon>Bacillales</taxon>
        <taxon>Bacillaceae</taxon>
        <taxon>Mangrovibacillus</taxon>
    </lineage>
</organism>
<proteinExistence type="inferred from homology"/>
<dbReference type="RefSeq" id="WP_239673763.1">
    <property type="nucleotide sequence ID" value="NZ_CP049742.1"/>
</dbReference>
<reference evidence="4 5" key="1">
    <citation type="submission" date="2019-07" db="EMBL/GenBank/DDBJ databases">
        <title>Genome sequence of 2 isolates from Red Sea Mangroves.</title>
        <authorList>
            <person name="Sefrji F."/>
            <person name="Michoud G."/>
            <person name="Merlino G."/>
            <person name="Daffonchio D."/>
        </authorList>
    </citation>
    <scope>NUCLEOTIDE SEQUENCE [LARGE SCALE GENOMIC DNA]</scope>
    <source>
        <strain evidence="4 5">R1DC41</strain>
    </source>
</reference>
<dbReference type="SUPFAM" id="SSF54211">
    <property type="entry name" value="Ribosomal protein S5 domain 2-like"/>
    <property type="match status" value="1"/>
</dbReference>
<keyword evidence="5" id="KW-1185">Reference proteome</keyword>
<dbReference type="Gene3D" id="3.30.230.10">
    <property type="match status" value="1"/>
</dbReference>
<feature type="active site" evidence="1">
    <location>
        <position position="232"/>
    </location>
</feature>
<gene>
    <name evidence="4" type="ORF">G8O30_04320</name>
</gene>
<feature type="domain" description="Lon proteolytic" evidence="3">
    <location>
        <begin position="227"/>
        <end position="343"/>
    </location>
</feature>
<dbReference type="Pfam" id="PF13180">
    <property type="entry name" value="PDZ_2"/>
    <property type="match status" value="1"/>
</dbReference>
<feature type="domain" description="PDZ" evidence="2">
    <location>
        <begin position="99"/>
        <end position="185"/>
    </location>
</feature>
<dbReference type="SUPFAM" id="SSF50156">
    <property type="entry name" value="PDZ domain-like"/>
    <property type="match status" value="1"/>
</dbReference>
<dbReference type="InterPro" id="IPR001478">
    <property type="entry name" value="PDZ"/>
</dbReference>
<dbReference type="InterPro" id="IPR008269">
    <property type="entry name" value="Lon_proteolytic"/>
</dbReference>
<accession>A0A7S8HF78</accession>
<evidence type="ECO:0000259" key="3">
    <source>
        <dbReference type="PROSITE" id="PS51786"/>
    </source>
</evidence>
<keyword evidence="1" id="KW-0378">Hydrolase</keyword>
<evidence type="ECO:0000313" key="4">
    <source>
        <dbReference type="EMBL" id="QPC46236.1"/>
    </source>
</evidence>
<dbReference type="GO" id="GO:0030163">
    <property type="term" value="P:protein catabolic process"/>
    <property type="evidence" value="ECO:0007669"/>
    <property type="project" value="InterPro"/>
</dbReference>
<sequence>MKGKKAGFIFLLLCITAFLVLYPLPYYISKPGFAHELDGVVTVQEADEDRGQFFYTTVSMMKATPVTYLVEKMKNSNNMVPINQVRLEEETDEEFHVRQLQYMNQSKNHAIQAAFNKSGDIYEEVTNGVYILGVIGTAPAAEFLKAGDLLLKVDNQTISSSEMFISYVQKKSEGDQVSLQVMRGKETFSETISLTTLEETGKIGLGISLVEDKQIKPERKVTFQTDQVGGPSAGLMFALEIYNQLVPEDISNGNLIAGTGELFEDGKVGRIGGIKHKVVAASRAGAEYFIAPNDKVSPELTEKYPEIKSNAKEAAEAIEEEGLKIKLLPVESFEEALQVLENLPKK</sequence>
<dbReference type="Pfam" id="PF05362">
    <property type="entry name" value="Lon_C"/>
    <property type="match status" value="1"/>
</dbReference>
<dbReference type="InterPro" id="IPR036034">
    <property type="entry name" value="PDZ_sf"/>
</dbReference>
<dbReference type="InterPro" id="IPR020568">
    <property type="entry name" value="Ribosomal_Su5_D2-typ_SF"/>
</dbReference>
<evidence type="ECO:0000259" key="2">
    <source>
        <dbReference type="PROSITE" id="PS50106"/>
    </source>
</evidence>
<dbReference type="AlphaFoldDB" id="A0A7S8HF78"/>
<keyword evidence="1" id="KW-0645">Protease</keyword>
<dbReference type="InterPro" id="IPR014721">
    <property type="entry name" value="Ribsml_uS5_D2-typ_fold_subgr"/>
</dbReference>
<dbReference type="GO" id="GO:0004176">
    <property type="term" value="F:ATP-dependent peptidase activity"/>
    <property type="evidence" value="ECO:0007669"/>
    <property type="project" value="UniProtKB-UniRule"/>
</dbReference>
<keyword evidence="1" id="KW-0720">Serine protease</keyword>
<feature type="active site" evidence="1">
    <location>
        <position position="277"/>
    </location>
</feature>
<evidence type="ECO:0000313" key="5">
    <source>
        <dbReference type="Proteomes" id="UP000593626"/>
    </source>
</evidence>
<dbReference type="Proteomes" id="UP000593626">
    <property type="component" value="Chromosome"/>
</dbReference>
<evidence type="ECO:0000256" key="1">
    <source>
        <dbReference type="PROSITE-ProRule" id="PRU01122"/>
    </source>
</evidence>
<dbReference type="KEGG" id="mcui:G8O30_04320"/>
<name>A0A7S8HF78_9BACI</name>
<dbReference type="GO" id="GO:0005524">
    <property type="term" value="F:ATP binding"/>
    <property type="evidence" value="ECO:0007669"/>
    <property type="project" value="InterPro"/>
</dbReference>
<protein>
    <recommendedName>
        <fullName evidence="1">endopeptidase La</fullName>
        <ecNumber evidence="1">3.4.21.53</ecNumber>
    </recommendedName>
</protein>
<dbReference type="PROSITE" id="PS50106">
    <property type="entry name" value="PDZ"/>
    <property type="match status" value="1"/>
</dbReference>
<dbReference type="GO" id="GO:0004252">
    <property type="term" value="F:serine-type endopeptidase activity"/>
    <property type="evidence" value="ECO:0007669"/>
    <property type="project" value="UniProtKB-UniRule"/>
</dbReference>
<dbReference type="PANTHER" id="PTHR10046">
    <property type="entry name" value="ATP DEPENDENT LON PROTEASE FAMILY MEMBER"/>
    <property type="match status" value="1"/>
</dbReference>
<comment type="catalytic activity">
    <reaction evidence="1">
        <text>Hydrolysis of proteins in presence of ATP.</text>
        <dbReference type="EC" id="3.4.21.53"/>
    </reaction>
</comment>